<evidence type="ECO:0000313" key="7">
    <source>
        <dbReference type="Proteomes" id="UP000294739"/>
    </source>
</evidence>
<evidence type="ECO:0000256" key="1">
    <source>
        <dbReference type="ARBA" id="ARBA00023015"/>
    </source>
</evidence>
<gene>
    <name evidence="6" type="ORF">E1269_15215</name>
</gene>
<dbReference type="InterPro" id="IPR020449">
    <property type="entry name" value="Tscrpt_reg_AraC-type_HTH"/>
</dbReference>
<evidence type="ECO:0000256" key="3">
    <source>
        <dbReference type="ARBA" id="ARBA00023159"/>
    </source>
</evidence>
<dbReference type="InterPro" id="IPR014710">
    <property type="entry name" value="RmlC-like_jellyroll"/>
</dbReference>
<dbReference type="InterPro" id="IPR050204">
    <property type="entry name" value="AraC_XylS_family_regulators"/>
</dbReference>
<evidence type="ECO:0000313" key="6">
    <source>
        <dbReference type="EMBL" id="TDE09067.1"/>
    </source>
</evidence>
<dbReference type="EMBL" id="SMKZ01000020">
    <property type="protein sequence ID" value="TDE09067.1"/>
    <property type="molecule type" value="Genomic_DNA"/>
</dbReference>
<dbReference type="InterPro" id="IPR037923">
    <property type="entry name" value="HTH-like"/>
</dbReference>
<protein>
    <submittedName>
        <fullName evidence="6">AraC family transcriptional regulator</fullName>
    </submittedName>
</protein>
<evidence type="ECO:0000256" key="4">
    <source>
        <dbReference type="ARBA" id="ARBA00023163"/>
    </source>
</evidence>
<proteinExistence type="predicted"/>
<dbReference type="InterPro" id="IPR018060">
    <property type="entry name" value="HTH_AraC"/>
</dbReference>
<evidence type="ECO:0000259" key="5">
    <source>
        <dbReference type="PROSITE" id="PS01124"/>
    </source>
</evidence>
<dbReference type="AlphaFoldDB" id="A0A4R5D8M5"/>
<dbReference type="PRINTS" id="PR00032">
    <property type="entry name" value="HTHARAC"/>
</dbReference>
<dbReference type="InParanoid" id="A0A4R5D8M5"/>
<dbReference type="Proteomes" id="UP000294739">
    <property type="component" value="Unassembled WGS sequence"/>
</dbReference>
<reference evidence="6 7" key="1">
    <citation type="submission" date="2019-03" db="EMBL/GenBank/DDBJ databases">
        <title>Draft genome sequences of novel Actinobacteria.</title>
        <authorList>
            <person name="Sahin N."/>
            <person name="Ay H."/>
            <person name="Saygin H."/>
        </authorList>
    </citation>
    <scope>NUCLEOTIDE SEQUENCE [LARGE SCALE GENOMIC DNA]</scope>
    <source>
        <strain evidence="6 7">5K138</strain>
    </source>
</reference>
<dbReference type="InterPro" id="IPR003313">
    <property type="entry name" value="AraC-bd"/>
</dbReference>
<feature type="domain" description="HTH araC/xylS-type" evidence="5">
    <location>
        <begin position="180"/>
        <end position="278"/>
    </location>
</feature>
<dbReference type="SUPFAM" id="SSF51215">
    <property type="entry name" value="Regulatory protein AraC"/>
    <property type="match status" value="1"/>
</dbReference>
<dbReference type="InterPro" id="IPR009057">
    <property type="entry name" value="Homeodomain-like_sf"/>
</dbReference>
<dbReference type="PROSITE" id="PS00041">
    <property type="entry name" value="HTH_ARAC_FAMILY_1"/>
    <property type="match status" value="1"/>
</dbReference>
<keyword evidence="7" id="KW-1185">Reference proteome</keyword>
<dbReference type="RefSeq" id="WP_131895935.1">
    <property type="nucleotide sequence ID" value="NZ_SMKZ01000020.1"/>
</dbReference>
<dbReference type="PANTHER" id="PTHR46796">
    <property type="entry name" value="HTH-TYPE TRANSCRIPTIONAL ACTIVATOR RHAS-RELATED"/>
    <property type="match status" value="1"/>
</dbReference>
<organism evidence="6 7">
    <name type="scientific">Jiangella asiatica</name>
    <dbReference type="NCBI Taxonomy" id="2530372"/>
    <lineage>
        <taxon>Bacteria</taxon>
        <taxon>Bacillati</taxon>
        <taxon>Actinomycetota</taxon>
        <taxon>Actinomycetes</taxon>
        <taxon>Jiangellales</taxon>
        <taxon>Jiangellaceae</taxon>
        <taxon>Jiangella</taxon>
    </lineage>
</organism>
<dbReference type="Gene3D" id="1.10.10.60">
    <property type="entry name" value="Homeodomain-like"/>
    <property type="match status" value="2"/>
</dbReference>
<keyword evidence="1" id="KW-0805">Transcription regulation</keyword>
<dbReference type="Gene3D" id="2.60.120.10">
    <property type="entry name" value="Jelly Rolls"/>
    <property type="match status" value="1"/>
</dbReference>
<sequence length="300" mass="32619">MTGGPALDGDEPADGLRVRLVPRLGPTVADYPPGSTFGPRLARTYEFVWILSGSATWLWDGMTVPLAPGTLLLVRPGMRDTFRWDRRRPTRHAYVHFRLSGPAASAVEWPIVRDLTARPDPMGALCQYLLWLGSACPPAWREHVRETLRLLVLTFAAAPPRSERRDGPAMLPEPIVAAISSVRLAWADGVARPVTLADLADAAGVSISTLCRVFRRQFGIGPVAALERLRLARAEPLLWMSNLSLNAVALQCGFADAYHFSRRFRAIYGVAPSAFRSAAPETAPPSPLDASGLAALEPLL</sequence>
<name>A0A4R5D8M5_9ACTN</name>
<dbReference type="SMART" id="SM00342">
    <property type="entry name" value="HTH_ARAC"/>
    <property type="match status" value="1"/>
</dbReference>
<dbReference type="InterPro" id="IPR018062">
    <property type="entry name" value="HTH_AraC-typ_CS"/>
</dbReference>
<evidence type="ECO:0000256" key="2">
    <source>
        <dbReference type="ARBA" id="ARBA00023125"/>
    </source>
</evidence>
<dbReference type="Pfam" id="PF02311">
    <property type="entry name" value="AraC_binding"/>
    <property type="match status" value="1"/>
</dbReference>
<accession>A0A4R5D8M5</accession>
<dbReference type="Pfam" id="PF12833">
    <property type="entry name" value="HTH_18"/>
    <property type="match status" value="1"/>
</dbReference>
<dbReference type="PROSITE" id="PS01124">
    <property type="entry name" value="HTH_ARAC_FAMILY_2"/>
    <property type="match status" value="1"/>
</dbReference>
<dbReference type="OrthoDB" id="3186094at2"/>
<keyword evidence="2" id="KW-0238">DNA-binding</keyword>
<dbReference type="GO" id="GO:0043565">
    <property type="term" value="F:sequence-specific DNA binding"/>
    <property type="evidence" value="ECO:0007669"/>
    <property type="project" value="InterPro"/>
</dbReference>
<keyword evidence="4" id="KW-0804">Transcription</keyword>
<comment type="caution">
    <text evidence="6">The sequence shown here is derived from an EMBL/GenBank/DDBJ whole genome shotgun (WGS) entry which is preliminary data.</text>
</comment>
<dbReference type="GO" id="GO:0003700">
    <property type="term" value="F:DNA-binding transcription factor activity"/>
    <property type="evidence" value="ECO:0007669"/>
    <property type="project" value="InterPro"/>
</dbReference>
<keyword evidence="3" id="KW-0010">Activator</keyword>
<dbReference type="SUPFAM" id="SSF46689">
    <property type="entry name" value="Homeodomain-like"/>
    <property type="match status" value="2"/>
</dbReference>